<protein>
    <submittedName>
        <fullName evidence="1">Uncharacterized protein</fullName>
    </submittedName>
</protein>
<proteinExistence type="predicted"/>
<dbReference type="Proteomes" id="UP001165960">
    <property type="component" value="Unassembled WGS sequence"/>
</dbReference>
<reference evidence="1" key="1">
    <citation type="submission" date="2022-04" db="EMBL/GenBank/DDBJ databases">
        <title>Genome of the entomopathogenic fungus Entomophthora muscae.</title>
        <authorList>
            <person name="Elya C."/>
            <person name="Lovett B.R."/>
            <person name="Lee E."/>
            <person name="Macias A.M."/>
            <person name="Hajek A.E."/>
            <person name="De Bivort B.L."/>
            <person name="Kasson M.T."/>
            <person name="De Fine Licht H.H."/>
            <person name="Stajich J.E."/>
        </authorList>
    </citation>
    <scope>NUCLEOTIDE SEQUENCE</scope>
    <source>
        <strain evidence="1">Berkeley</strain>
    </source>
</reference>
<evidence type="ECO:0000313" key="1">
    <source>
        <dbReference type="EMBL" id="KAJ9088285.1"/>
    </source>
</evidence>
<evidence type="ECO:0000313" key="2">
    <source>
        <dbReference type="Proteomes" id="UP001165960"/>
    </source>
</evidence>
<dbReference type="EMBL" id="QTSX02000133">
    <property type="protein sequence ID" value="KAJ9088285.1"/>
    <property type="molecule type" value="Genomic_DNA"/>
</dbReference>
<comment type="caution">
    <text evidence="1">The sequence shown here is derived from an EMBL/GenBank/DDBJ whole genome shotgun (WGS) entry which is preliminary data.</text>
</comment>
<gene>
    <name evidence="1" type="ORF">DSO57_1024541</name>
</gene>
<sequence length="81" mass="9462">MDVEKGMTRVWWIPPKVNEIFAMKAIQQSLEEHHKANRECEEELTNSEETRDFMDPSTPEKVCMDDGTIISDCVIHPDLRE</sequence>
<organism evidence="1 2">
    <name type="scientific">Entomophthora muscae</name>
    <dbReference type="NCBI Taxonomy" id="34485"/>
    <lineage>
        <taxon>Eukaryota</taxon>
        <taxon>Fungi</taxon>
        <taxon>Fungi incertae sedis</taxon>
        <taxon>Zoopagomycota</taxon>
        <taxon>Entomophthoromycotina</taxon>
        <taxon>Entomophthoromycetes</taxon>
        <taxon>Entomophthorales</taxon>
        <taxon>Entomophthoraceae</taxon>
        <taxon>Entomophthora</taxon>
    </lineage>
</organism>
<accession>A0ACC2UMF5</accession>
<keyword evidence="2" id="KW-1185">Reference proteome</keyword>
<name>A0ACC2UMF5_9FUNG</name>